<keyword evidence="1" id="KW-1277">Toxin-antitoxin system</keyword>
<protein>
    <submittedName>
        <fullName evidence="2">Addiction module toxin, RelE/StbE family</fullName>
    </submittedName>
</protein>
<evidence type="ECO:0000313" key="3">
    <source>
        <dbReference type="Proteomes" id="UP000254968"/>
    </source>
</evidence>
<keyword evidence="3" id="KW-1185">Reference proteome</keyword>
<dbReference type="AlphaFoldDB" id="A0A378JQY5"/>
<evidence type="ECO:0000256" key="1">
    <source>
        <dbReference type="ARBA" id="ARBA00022649"/>
    </source>
</evidence>
<dbReference type="Proteomes" id="UP000254968">
    <property type="component" value="Unassembled WGS sequence"/>
</dbReference>
<dbReference type="SUPFAM" id="SSF143011">
    <property type="entry name" value="RelE-like"/>
    <property type="match status" value="1"/>
</dbReference>
<organism evidence="2 3">
    <name type="scientific">Legionella beliardensis</name>
    <dbReference type="NCBI Taxonomy" id="91822"/>
    <lineage>
        <taxon>Bacteria</taxon>
        <taxon>Pseudomonadati</taxon>
        <taxon>Pseudomonadota</taxon>
        <taxon>Gammaproteobacteria</taxon>
        <taxon>Legionellales</taxon>
        <taxon>Legionellaceae</taxon>
        <taxon>Legionella</taxon>
    </lineage>
</organism>
<dbReference type="InterPro" id="IPR035093">
    <property type="entry name" value="RelE/ParE_toxin_dom_sf"/>
</dbReference>
<evidence type="ECO:0000313" key="2">
    <source>
        <dbReference type="EMBL" id="STX55597.1"/>
    </source>
</evidence>
<dbReference type="RefSeq" id="WP_115304210.1">
    <property type="nucleotide sequence ID" value="NZ_CAAAHO010000009.1"/>
</dbReference>
<accession>A0A378JQY5</accession>
<dbReference type="OrthoDB" id="9801102at2"/>
<dbReference type="EMBL" id="UGNV01000003">
    <property type="protein sequence ID" value="STX55597.1"/>
    <property type="molecule type" value="Genomic_DNA"/>
</dbReference>
<dbReference type="NCBIfam" id="TIGR02385">
    <property type="entry name" value="RelE_StbE"/>
    <property type="match status" value="1"/>
</dbReference>
<reference evidence="2 3" key="1">
    <citation type="submission" date="2018-06" db="EMBL/GenBank/DDBJ databases">
        <authorList>
            <consortium name="Pathogen Informatics"/>
            <person name="Doyle S."/>
        </authorList>
    </citation>
    <scope>NUCLEOTIDE SEQUENCE [LARGE SCALE GENOMIC DNA]</scope>
    <source>
        <strain evidence="2 3">NCTC13315</strain>
    </source>
</reference>
<sequence>MKALSIVELSKRAQKDLEKIPEHIKTKLLVWIDSVEQLGVYQVRKISGYHDEPLKGNRVGQRSIRLSKGYRAIYTMTSNGCMELITIEEVNKHDY</sequence>
<dbReference type="InterPro" id="IPR007712">
    <property type="entry name" value="RelE/ParE_toxin"/>
</dbReference>
<gene>
    <name evidence="2" type="ORF">NCTC13315_02968</name>
</gene>
<dbReference type="Gene3D" id="3.30.2310.20">
    <property type="entry name" value="RelE-like"/>
    <property type="match status" value="1"/>
</dbReference>
<proteinExistence type="predicted"/>
<dbReference type="Pfam" id="PF05016">
    <property type="entry name" value="ParE_toxin"/>
    <property type="match status" value="1"/>
</dbReference>
<name>A0A378JQY5_9GAMM</name>